<dbReference type="EMBL" id="JASBWV010000014">
    <property type="protein sequence ID" value="KAJ9122812.1"/>
    <property type="molecule type" value="Genomic_DNA"/>
</dbReference>
<proteinExistence type="predicted"/>
<name>A0ACC2XFV8_9TREE</name>
<dbReference type="Proteomes" id="UP001234202">
    <property type="component" value="Unassembled WGS sequence"/>
</dbReference>
<reference evidence="1" key="1">
    <citation type="submission" date="2023-04" db="EMBL/GenBank/DDBJ databases">
        <title>Draft Genome sequencing of Naganishia species isolated from polar environments using Oxford Nanopore Technology.</title>
        <authorList>
            <person name="Leo P."/>
            <person name="Venkateswaran K."/>
        </authorList>
    </citation>
    <scope>NUCLEOTIDE SEQUENCE</scope>
    <source>
        <strain evidence="1">DBVPG 5303</strain>
    </source>
</reference>
<accession>A0ACC2XFV8</accession>
<evidence type="ECO:0000313" key="1">
    <source>
        <dbReference type="EMBL" id="KAJ9122812.1"/>
    </source>
</evidence>
<keyword evidence="2" id="KW-1185">Reference proteome</keyword>
<gene>
    <name evidence="1" type="ORF">QFC24_004243</name>
</gene>
<protein>
    <submittedName>
        <fullName evidence="1">Uncharacterized protein</fullName>
    </submittedName>
</protein>
<evidence type="ECO:0000313" key="2">
    <source>
        <dbReference type="Proteomes" id="UP001234202"/>
    </source>
</evidence>
<sequence length="536" mass="57528">MICNADLTQFALCNPPAAPIWQAVAPGTACTPTGGSPAAPGVAPPNGAPVPPVVPVIPPAVKPSSNVGGEVPLESPLDNPPLVPTVNPGAIPSATGIKQAASPTPSGGIAAGGDATSTTDVPAAVSAIPLTAKDTMLADTFGGVGSKPIYGSKAKGKKRSIAYYQLSDGVTKGAAGDNYESFKGLTHLILFSVNMNVTLPKLDLALERTWPSDVISKVRAQDTAVMAAFGGWAMDELYKGLDSSMEAIELGVRIADFAIDNGLDGIDIDHEYVVERQVPFWPDLINAIRARCDQRSVPDMMISIALPAVPANMYDKSKAPVVEQVLEAYTAPLFARIDKAVTFYNMMTYDMLNRYDQGKATKHQASLPGTIATIDYYDKQGIDKEKMNSGTPVYPKWFPAQTCDKPKGLGCMLDASVTELNSGANRFRADYNWWDRKKESTFFDASLISMGKYINGKDGNVGAPNKDYYDEEAKADSFYDKESKIFWTWQGPQAIAETCKGVIESGIGGQMIFAAGMDTIDLPHWNAWMDCVRDWK</sequence>
<comment type="caution">
    <text evidence="1">The sequence shown here is derived from an EMBL/GenBank/DDBJ whole genome shotgun (WGS) entry which is preliminary data.</text>
</comment>
<organism evidence="1 2">
    <name type="scientific">Naganishia onofrii</name>
    <dbReference type="NCBI Taxonomy" id="1851511"/>
    <lineage>
        <taxon>Eukaryota</taxon>
        <taxon>Fungi</taxon>
        <taxon>Dikarya</taxon>
        <taxon>Basidiomycota</taxon>
        <taxon>Agaricomycotina</taxon>
        <taxon>Tremellomycetes</taxon>
        <taxon>Filobasidiales</taxon>
        <taxon>Filobasidiaceae</taxon>
        <taxon>Naganishia</taxon>
    </lineage>
</organism>